<dbReference type="RefSeq" id="WP_263543419.1">
    <property type="nucleotide sequence ID" value="NZ_JAOVZO020000003.1"/>
</dbReference>
<comment type="caution">
    <text evidence="3">The sequence shown here is derived from an EMBL/GenBank/DDBJ whole genome shotgun (WGS) entry which is preliminary data.</text>
</comment>
<keyword evidence="4" id="KW-1185">Reference proteome</keyword>
<dbReference type="PANTHER" id="PTHR34220:SF7">
    <property type="entry name" value="SENSOR HISTIDINE KINASE YPDA"/>
    <property type="match status" value="1"/>
</dbReference>
<feature type="transmembrane region" description="Helical" evidence="1">
    <location>
        <begin position="50"/>
        <end position="70"/>
    </location>
</feature>
<feature type="transmembrane region" description="Helical" evidence="1">
    <location>
        <begin position="12"/>
        <end position="30"/>
    </location>
</feature>
<evidence type="ECO:0000313" key="4">
    <source>
        <dbReference type="Proteomes" id="UP001139971"/>
    </source>
</evidence>
<dbReference type="GO" id="GO:0000155">
    <property type="term" value="F:phosphorelay sensor kinase activity"/>
    <property type="evidence" value="ECO:0007669"/>
    <property type="project" value="InterPro"/>
</dbReference>
<protein>
    <submittedName>
        <fullName evidence="3">Histidine kinase</fullName>
    </submittedName>
</protein>
<dbReference type="Proteomes" id="UP001139971">
    <property type="component" value="Unassembled WGS sequence"/>
</dbReference>
<proteinExistence type="predicted"/>
<evidence type="ECO:0000256" key="1">
    <source>
        <dbReference type="SAM" id="Phobius"/>
    </source>
</evidence>
<dbReference type="GO" id="GO:0016020">
    <property type="term" value="C:membrane"/>
    <property type="evidence" value="ECO:0007669"/>
    <property type="project" value="InterPro"/>
</dbReference>
<evidence type="ECO:0000313" key="3">
    <source>
        <dbReference type="EMBL" id="MDC8012167.1"/>
    </source>
</evidence>
<name>A0A9X3YIA1_9GAMM</name>
<reference evidence="3" key="1">
    <citation type="submission" date="2023-02" db="EMBL/GenBank/DDBJ databases">
        <title>Tahibacter soli sp. nov. isolated from soil.</title>
        <authorList>
            <person name="Baek J.H."/>
            <person name="Lee J.K."/>
            <person name="Choi D.G."/>
            <person name="Jeon C.O."/>
        </authorList>
    </citation>
    <scope>NUCLEOTIDE SEQUENCE</scope>
    <source>
        <strain evidence="3">BL</strain>
    </source>
</reference>
<dbReference type="AlphaFoldDB" id="A0A9X3YIA1"/>
<keyword evidence="3" id="KW-0418">Kinase</keyword>
<keyword evidence="1" id="KW-0472">Membrane</keyword>
<feature type="transmembrane region" description="Helical" evidence="1">
    <location>
        <begin position="82"/>
        <end position="103"/>
    </location>
</feature>
<keyword evidence="1" id="KW-1133">Transmembrane helix</keyword>
<dbReference type="EMBL" id="JAOVZO020000003">
    <property type="protein sequence ID" value="MDC8012167.1"/>
    <property type="molecule type" value="Genomic_DNA"/>
</dbReference>
<sequence>MNRERPAAVRRSIAICAAWFAYTLLDALQYRALWIDEFPGLTYLAVLQMLMVRTLAIWIPLTFAFFAVARRVPLTHDLWPRGAIRLAAVLAIALVAQDSLLWLTNHWRPAFYAGWNAPAAPLARHLARSLAGYHFELCVIAFVCYAWTHLRVTHESRLRIAELERSVAGARLDALSAQLQPRFLFDALDLIATLAHRDADAADRALMSLSTLLRFNLASAAHETTVDAEVALATDYFAIERARGHGFDVRWSVDAGSGRALVPALIVQALAEYVLHAHRVALHVAIAARGERLAIEVRAEPVAPHAAHAAPPADVLERLRGLHGGDHVLSAGIDAAGRRTVRVELPLRIAPETQAPGKRAPETRPADA</sequence>
<dbReference type="InterPro" id="IPR050640">
    <property type="entry name" value="Bact_2-comp_sensor_kinase"/>
</dbReference>
<gene>
    <name evidence="3" type="ORF">OD750_006360</name>
</gene>
<dbReference type="InterPro" id="IPR010559">
    <property type="entry name" value="Sig_transdc_His_kin_internal"/>
</dbReference>
<organism evidence="3 4">
    <name type="scientific">Tahibacter soli</name>
    <dbReference type="NCBI Taxonomy" id="2983605"/>
    <lineage>
        <taxon>Bacteria</taxon>
        <taxon>Pseudomonadati</taxon>
        <taxon>Pseudomonadota</taxon>
        <taxon>Gammaproteobacteria</taxon>
        <taxon>Lysobacterales</taxon>
        <taxon>Rhodanobacteraceae</taxon>
        <taxon>Tahibacter</taxon>
    </lineage>
</organism>
<keyword evidence="1" id="KW-0812">Transmembrane</keyword>
<keyword evidence="3" id="KW-0808">Transferase</keyword>
<evidence type="ECO:0000259" key="2">
    <source>
        <dbReference type="Pfam" id="PF06580"/>
    </source>
</evidence>
<dbReference type="Pfam" id="PF06580">
    <property type="entry name" value="His_kinase"/>
    <property type="match status" value="1"/>
</dbReference>
<accession>A0A9X3YIA1</accession>
<dbReference type="PANTHER" id="PTHR34220">
    <property type="entry name" value="SENSOR HISTIDINE KINASE YPDA"/>
    <property type="match status" value="1"/>
</dbReference>
<feature type="domain" description="Signal transduction histidine kinase internal region" evidence="2">
    <location>
        <begin position="170"/>
        <end position="243"/>
    </location>
</feature>